<dbReference type="eggNOG" id="COG2865">
    <property type="taxonomic scope" value="Bacteria"/>
</dbReference>
<dbReference type="AlphaFoldDB" id="F5XNE6"/>
<reference evidence="2 3" key="1">
    <citation type="submission" date="2011-05" db="EMBL/GenBank/DDBJ databases">
        <title>Whole genome sequence of Microlunatus phosphovorus NM-1.</title>
        <authorList>
            <person name="Hosoyama A."/>
            <person name="Sasaki K."/>
            <person name="Harada T."/>
            <person name="Igarashi R."/>
            <person name="Kawakoshi A."/>
            <person name="Sasagawa M."/>
            <person name="Fukada J."/>
            <person name="Nakamura S."/>
            <person name="Katano Y."/>
            <person name="Hanada S."/>
            <person name="Kamagata Y."/>
            <person name="Nakamura N."/>
            <person name="Yamazaki S."/>
            <person name="Fujita N."/>
        </authorList>
    </citation>
    <scope>NUCLEOTIDE SEQUENCE [LARGE SCALE GENOMIC DNA]</scope>
    <source>
        <strain evidence="3">ATCC 700054 / DSM 10555 / JCM 9379 / NBRC 101784 / NCIMB 13414 / VKM Ac-1990 / NM-1</strain>
    </source>
</reference>
<dbReference type="PANTHER" id="PTHR30595">
    <property type="entry name" value="GLPR-RELATED TRANSCRIPTIONAL REPRESSOR"/>
    <property type="match status" value="1"/>
</dbReference>
<feature type="domain" description="Schlafen AlbA-2" evidence="1">
    <location>
        <begin position="20"/>
        <end position="141"/>
    </location>
</feature>
<dbReference type="EMBL" id="AP012204">
    <property type="protein sequence ID" value="BAK36596.1"/>
    <property type="molecule type" value="Genomic_DNA"/>
</dbReference>
<sequence>MTLTNDELTELLDRMLAGWENEVVEFKEAARQFSADKTGEYVSALSNEANLRGLASGWLVFGVSNTRQVVGTTHLIDVHQRQTLKHHMHQSIDQGLTVREVYEVMHSGKRVVLLEVPAAPRGIPISWKGDYRARAGESLVPLSLDKLDEIRRQSFSTDWTAVSLPGATLDHLDPEAILRARQGFAERYPRLVEELAGWDDATFLSKLRLIIDGQITRAAVILLGKFTSSHLLSPHMAEMSWKLSGPESAYQHFGLPFLLNASALVNRIRNIQLRLMPPNELIYREISKYDERSLLEAIYNCIAHQDYSRMSRIIVIERLDRVEFISVGQFFDRSPEDYMVNELVPRGYRNPVLVEAMTELNLIDHMGNGIHRMVQDQMRRFLPLPDYDLSDPGEVKLTIHGAVIDESYSQLLMVRTDLPIEDVLALDRVQKKLPIRGEAVAHLRKAKLIEGRKPHLRIAEAIAGATDRLADYVRTRPQTDAHYAALVVDFLQRNGSASRADVNAVLVPLLPEMLTAQQKRNKVANLLSKLRAEGTIRNAGTRSHPRWELS</sequence>
<dbReference type="Proteomes" id="UP000007947">
    <property type="component" value="Chromosome"/>
</dbReference>
<accession>F5XNE6</accession>
<dbReference type="Pfam" id="PF04326">
    <property type="entry name" value="SLFN_AlbA_2"/>
    <property type="match status" value="1"/>
</dbReference>
<proteinExistence type="predicted"/>
<keyword evidence="3" id="KW-1185">Reference proteome</keyword>
<dbReference type="InterPro" id="IPR038461">
    <property type="entry name" value="Schlafen_AlbA_2_dom_sf"/>
</dbReference>
<protein>
    <recommendedName>
        <fullName evidence="1">Schlafen AlbA-2 domain-containing protein</fullName>
    </recommendedName>
</protein>
<evidence type="ECO:0000313" key="3">
    <source>
        <dbReference type="Proteomes" id="UP000007947"/>
    </source>
</evidence>
<dbReference type="RefSeq" id="WP_013864448.1">
    <property type="nucleotide sequence ID" value="NC_015635.1"/>
</dbReference>
<dbReference type="OrthoDB" id="9768354at2"/>
<dbReference type="Pfam" id="PF13749">
    <property type="entry name" value="HATPase_c_4"/>
    <property type="match status" value="1"/>
</dbReference>
<dbReference type="Gene3D" id="3.30.565.60">
    <property type="match status" value="1"/>
</dbReference>
<organism evidence="2 3">
    <name type="scientific">Microlunatus phosphovorus (strain ATCC 700054 / DSM 10555 / JCM 9379 / NBRC 101784 / NCIMB 13414 / VKM Ac-1990 / NM-1)</name>
    <dbReference type="NCBI Taxonomy" id="1032480"/>
    <lineage>
        <taxon>Bacteria</taxon>
        <taxon>Bacillati</taxon>
        <taxon>Actinomycetota</taxon>
        <taxon>Actinomycetes</taxon>
        <taxon>Propionibacteriales</taxon>
        <taxon>Propionibacteriaceae</taxon>
        <taxon>Microlunatus</taxon>
    </lineage>
</organism>
<name>F5XNE6_MICPN</name>
<dbReference type="HOGENOM" id="CLU_034637_0_0_11"/>
<dbReference type="InterPro" id="IPR007421">
    <property type="entry name" value="Schlafen_AlbA_2_dom"/>
</dbReference>
<dbReference type="InterPro" id="IPR038475">
    <property type="entry name" value="RecG_C_sf"/>
</dbReference>
<evidence type="ECO:0000259" key="1">
    <source>
        <dbReference type="Pfam" id="PF04326"/>
    </source>
</evidence>
<evidence type="ECO:0000313" key="2">
    <source>
        <dbReference type="EMBL" id="BAK36596.1"/>
    </source>
</evidence>
<dbReference type="STRING" id="1032480.MLP_35820"/>
<dbReference type="PANTHER" id="PTHR30595:SF6">
    <property type="entry name" value="SCHLAFEN ALBA-2 DOMAIN-CONTAINING PROTEIN"/>
    <property type="match status" value="1"/>
</dbReference>
<dbReference type="KEGG" id="mph:MLP_35820"/>
<dbReference type="Gene3D" id="3.30.950.30">
    <property type="entry name" value="Schlafen, AAA domain"/>
    <property type="match status" value="1"/>
</dbReference>
<gene>
    <name evidence="2" type="ordered locus">MLP_35820</name>
</gene>